<name>A0AAN8UN85_9MAGN</name>
<proteinExistence type="predicted"/>
<evidence type="ECO:0000256" key="1">
    <source>
        <dbReference type="SAM" id="MobiDB-lite"/>
    </source>
</evidence>
<protein>
    <submittedName>
        <fullName evidence="2">Uncharacterized protein</fullName>
    </submittedName>
</protein>
<dbReference type="Proteomes" id="UP001370490">
    <property type="component" value="Unassembled WGS sequence"/>
</dbReference>
<feature type="region of interest" description="Disordered" evidence="1">
    <location>
        <begin position="1"/>
        <end position="21"/>
    </location>
</feature>
<sequence>MLSLQRKQHAPTNSKATCLSQAQGVKRAPLTENLNTLVVLQKSLESTALKNRPIKGKYLSNHDGETTPIQIV</sequence>
<feature type="compositionally biased region" description="Polar residues" evidence="1">
    <location>
        <begin position="10"/>
        <end position="21"/>
    </location>
</feature>
<accession>A0AAN8UN85</accession>
<keyword evidence="3" id="KW-1185">Reference proteome</keyword>
<evidence type="ECO:0000313" key="3">
    <source>
        <dbReference type="Proteomes" id="UP001370490"/>
    </source>
</evidence>
<gene>
    <name evidence="2" type="ORF">RJ641_020018</name>
</gene>
<evidence type="ECO:0000313" key="2">
    <source>
        <dbReference type="EMBL" id="KAK6914901.1"/>
    </source>
</evidence>
<reference evidence="2 3" key="1">
    <citation type="submission" date="2023-12" db="EMBL/GenBank/DDBJ databases">
        <title>A high-quality genome assembly for Dillenia turbinata (Dilleniales).</title>
        <authorList>
            <person name="Chanderbali A."/>
        </authorList>
    </citation>
    <scope>NUCLEOTIDE SEQUENCE [LARGE SCALE GENOMIC DNA]</scope>
    <source>
        <strain evidence="2">LSX21</strain>
        <tissue evidence="2">Leaf</tissue>
    </source>
</reference>
<dbReference type="AlphaFoldDB" id="A0AAN8UN85"/>
<dbReference type="EMBL" id="JBAMMX010000025">
    <property type="protein sequence ID" value="KAK6914901.1"/>
    <property type="molecule type" value="Genomic_DNA"/>
</dbReference>
<organism evidence="2 3">
    <name type="scientific">Dillenia turbinata</name>
    <dbReference type="NCBI Taxonomy" id="194707"/>
    <lineage>
        <taxon>Eukaryota</taxon>
        <taxon>Viridiplantae</taxon>
        <taxon>Streptophyta</taxon>
        <taxon>Embryophyta</taxon>
        <taxon>Tracheophyta</taxon>
        <taxon>Spermatophyta</taxon>
        <taxon>Magnoliopsida</taxon>
        <taxon>eudicotyledons</taxon>
        <taxon>Gunneridae</taxon>
        <taxon>Pentapetalae</taxon>
        <taxon>Dilleniales</taxon>
        <taxon>Dilleniaceae</taxon>
        <taxon>Dillenia</taxon>
    </lineage>
</organism>
<comment type="caution">
    <text evidence="2">The sequence shown here is derived from an EMBL/GenBank/DDBJ whole genome shotgun (WGS) entry which is preliminary data.</text>
</comment>